<keyword evidence="1" id="KW-1133">Transmembrane helix</keyword>
<evidence type="ECO:0008006" key="4">
    <source>
        <dbReference type="Google" id="ProtNLM"/>
    </source>
</evidence>
<sequence length="354" mass="41279">MNSFQRFFHQPFFIRLFNWEYWSFGAVYACIYPVWFLLCLRARSFFFFAAANPRIRNGGFLNESKEEIVPMIPEEWHPRTAFFALPCNADHVLAELQRKGLSYPLMGKPNVGGRGRGVKVLGSDDDVRAYAQTAFLDFHIQEYVPYKNEVGIFYCRYPDQDRGSITGIVEKEFMSVTGDGVHSMRELLLKNKRALMYMESYETIHGEFLDTVLSKGEKHVISPFGNHARGALFLDVSHRTDEMLTETIDALCRQIPDFYYGRLDVRYQSWEELKAGKHFAIIEVNGAGSEPTHIYDPKHSLFFAWKEIVRHWIILNRISRQNRRKGHPYLSLREGIEMFRENKALSEKLDAMTD</sequence>
<dbReference type="SUPFAM" id="SSF56059">
    <property type="entry name" value="Glutathione synthetase ATP-binding domain-like"/>
    <property type="match status" value="1"/>
</dbReference>
<accession>A0A4Q7N5X7</accession>
<dbReference type="RefSeq" id="WP_130540766.1">
    <property type="nucleotide sequence ID" value="NZ_CP042431.1"/>
</dbReference>
<gene>
    <name evidence="2" type="ORF">EV199_2353</name>
</gene>
<dbReference type="EMBL" id="SGXA01000001">
    <property type="protein sequence ID" value="RZS76468.1"/>
    <property type="molecule type" value="Genomic_DNA"/>
</dbReference>
<comment type="caution">
    <text evidence="2">The sequence shown here is derived from an EMBL/GenBank/DDBJ whole genome shotgun (WGS) entry which is preliminary data.</text>
</comment>
<reference evidence="2 3" key="1">
    <citation type="submission" date="2019-02" db="EMBL/GenBank/DDBJ databases">
        <title>Genomic Encyclopedia of Type Strains, Phase IV (KMG-IV): sequencing the most valuable type-strain genomes for metagenomic binning, comparative biology and taxonomic classification.</title>
        <authorList>
            <person name="Goeker M."/>
        </authorList>
    </citation>
    <scope>NUCLEOTIDE SEQUENCE [LARGE SCALE GENOMIC DNA]</scope>
    <source>
        <strain evidence="2 3">DSM 18116</strain>
    </source>
</reference>
<proteinExistence type="predicted"/>
<evidence type="ECO:0000256" key="1">
    <source>
        <dbReference type="SAM" id="Phobius"/>
    </source>
</evidence>
<protein>
    <recommendedName>
        <fullName evidence="4">ATP-grasp domain-containing protein</fullName>
    </recommendedName>
</protein>
<dbReference type="OrthoDB" id="9775266at2"/>
<evidence type="ECO:0000313" key="3">
    <source>
        <dbReference type="Proteomes" id="UP000293874"/>
    </source>
</evidence>
<name>A0A4Q7N5X7_9BACT</name>
<keyword evidence="3" id="KW-1185">Reference proteome</keyword>
<evidence type="ECO:0000313" key="2">
    <source>
        <dbReference type="EMBL" id="RZS76468.1"/>
    </source>
</evidence>
<keyword evidence="1" id="KW-0812">Transmembrane</keyword>
<keyword evidence="1" id="KW-0472">Membrane</keyword>
<organism evidence="2 3">
    <name type="scientific">Pseudobacter ginsenosidimutans</name>
    <dbReference type="NCBI Taxonomy" id="661488"/>
    <lineage>
        <taxon>Bacteria</taxon>
        <taxon>Pseudomonadati</taxon>
        <taxon>Bacteroidota</taxon>
        <taxon>Chitinophagia</taxon>
        <taxon>Chitinophagales</taxon>
        <taxon>Chitinophagaceae</taxon>
        <taxon>Pseudobacter</taxon>
    </lineage>
</organism>
<feature type="transmembrane region" description="Helical" evidence="1">
    <location>
        <begin position="21"/>
        <end position="38"/>
    </location>
</feature>
<dbReference type="AlphaFoldDB" id="A0A4Q7N5X7"/>
<dbReference type="Proteomes" id="UP000293874">
    <property type="component" value="Unassembled WGS sequence"/>
</dbReference>